<comment type="caution">
    <text evidence="1">The sequence shown here is derived from an EMBL/GenBank/DDBJ whole genome shotgun (WGS) entry which is preliminary data.</text>
</comment>
<gene>
    <name evidence="1" type="ORF">GR212_17205</name>
</gene>
<protein>
    <submittedName>
        <fullName evidence="1">Uncharacterized protein</fullName>
    </submittedName>
</protein>
<dbReference type="Proteomes" id="UP000483035">
    <property type="component" value="Unassembled WGS sequence"/>
</dbReference>
<dbReference type="EMBL" id="WUEY01000007">
    <property type="protein sequence ID" value="NEI71318.1"/>
    <property type="molecule type" value="Genomic_DNA"/>
</dbReference>
<evidence type="ECO:0000313" key="1">
    <source>
        <dbReference type="EMBL" id="NEI71318.1"/>
    </source>
</evidence>
<proteinExistence type="predicted"/>
<sequence>MTSTIVHYIIFATDGRVRQSGHCDRDTLPKLAALFGDGYAVMEVPEAQYRLDIDATSYVLDGVITPKAVALDITEFTVQADGVEKVRFPMPAGTSVVHAGAIVAIEDNVFEFTTDVPDDHRFSFIAPAAFFNFEVTIHAV</sequence>
<dbReference type="AlphaFoldDB" id="A0A6L9U9W9"/>
<evidence type="ECO:0000313" key="2">
    <source>
        <dbReference type="Proteomes" id="UP000483035"/>
    </source>
</evidence>
<dbReference type="RefSeq" id="WP_163987799.1">
    <property type="nucleotide sequence ID" value="NZ_WUEY01000007.1"/>
</dbReference>
<accession>A0A6L9U9W9</accession>
<organism evidence="1 2">
    <name type="scientific">Rhizobium lusitanum</name>
    <dbReference type="NCBI Taxonomy" id="293958"/>
    <lineage>
        <taxon>Bacteria</taxon>
        <taxon>Pseudomonadati</taxon>
        <taxon>Pseudomonadota</taxon>
        <taxon>Alphaproteobacteria</taxon>
        <taxon>Hyphomicrobiales</taxon>
        <taxon>Rhizobiaceae</taxon>
        <taxon>Rhizobium/Agrobacterium group</taxon>
        <taxon>Rhizobium</taxon>
    </lineage>
</organism>
<reference evidence="1 2" key="1">
    <citation type="submission" date="2019-12" db="EMBL/GenBank/DDBJ databases">
        <title>Rhizobium genotypes associated with high levels of biological nitrogen fixation by grain legumes in a temperate-maritime cropping system.</title>
        <authorList>
            <person name="Maluk M."/>
            <person name="Francesc Ferrando Molina F."/>
            <person name="Lopez Del Egido L."/>
            <person name="Lafos M."/>
            <person name="Langarica-Fuentes A."/>
            <person name="Gebre Yohannes G."/>
            <person name="Young M.W."/>
            <person name="Martin P."/>
            <person name="Gantlett R."/>
            <person name="Kenicer G."/>
            <person name="Hawes C."/>
            <person name="Begg G.S."/>
            <person name="Quilliam R.S."/>
            <person name="Squire G.R."/>
            <person name="Poole P.S."/>
            <person name="Young P.W."/>
            <person name="Iannetta P.M."/>
            <person name="James E.K."/>
        </authorList>
    </citation>
    <scope>NUCLEOTIDE SEQUENCE [LARGE SCALE GENOMIC DNA]</scope>
    <source>
        <strain evidence="1 2">JHI1118</strain>
    </source>
</reference>
<name>A0A6L9U9W9_9HYPH</name>